<dbReference type="EMBL" id="SACK01000013">
    <property type="protein sequence ID" value="RVT97176.1"/>
    <property type="molecule type" value="Genomic_DNA"/>
</dbReference>
<evidence type="ECO:0000256" key="1">
    <source>
        <dbReference type="SAM" id="SignalP"/>
    </source>
</evidence>
<dbReference type="OrthoDB" id="686440at2"/>
<keyword evidence="3" id="KW-1185">Reference proteome</keyword>
<evidence type="ECO:0000313" key="2">
    <source>
        <dbReference type="EMBL" id="RVT97176.1"/>
    </source>
</evidence>
<organism evidence="2 3">
    <name type="scientific">Mucilaginibacter limnophilus</name>
    <dbReference type="NCBI Taxonomy" id="1932778"/>
    <lineage>
        <taxon>Bacteria</taxon>
        <taxon>Pseudomonadati</taxon>
        <taxon>Bacteroidota</taxon>
        <taxon>Sphingobacteriia</taxon>
        <taxon>Sphingobacteriales</taxon>
        <taxon>Sphingobacteriaceae</taxon>
        <taxon>Mucilaginibacter</taxon>
    </lineage>
</organism>
<evidence type="ECO:0000313" key="3">
    <source>
        <dbReference type="Proteomes" id="UP000282759"/>
    </source>
</evidence>
<feature type="chain" id="PRO_5018527783" description="Lipoprotein" evidence="1">
    <location>
        <begin position="21"/>
        <end position="106"/>
    </location>
</feature>
<keyword evidence="1" id="KW-0732">Signal</keyword>
<reference evidence="2 3" key="1">
    <citation type="submission" date="2019-01" db="EMBL/GenBank/DDBJ databases">
        <authorList>
            <person name="Chen W.-M."/>
        </authorList>
    </citation>
    <scope>NUCLEOTIDE SEQUENCE [LARGE SCALE GENOMIC DNA]</scope>
    <source>
        <strain evidence="2 3">YBJ-36</strain>
    </source>
</reference>
<dbReference type="RefSeq" id="WP_127708108.1">
    <property type="nucleotide sequence ID" value="NZ_SACK01000013.1"/>
</dbReference>
<evidence type="ECO:0008006" key="4">
    <source>
        <dbReference type="Google" id="ProtNLM"/>
    </source>
</evidence>
<protein>
    <recommendedName>
        <fullName evidence="4">Lipoprotein</fullName>
    </recommendedName>
</protein>
<proteinExistence type="predicted"/>
<dbReference type="PROSITE" id="PS51257">
    <property type="entry name" value="PROKAR_LIPOPROTEIN"/>
    <property type="match status" value="1"/>
</dbReference>
<sequence>MTKQLNFITLIILMILSACANRKAMQSSIERDGSSFEKAIIITETSSRPGIAAEYSWIRKNHPGYAPQGQSLVHKDKRSFDIIKTANAKGEEKLFYFDITNFFGKF</sequence>
<dbReference type="AlphaFoldDB" id="A0A3S2Y0N0"/>
<name>A0A3S2Y0N0_9SPHI</name>
<gene>
    <name evidence="2" type="ORF">EOD41_19400</name>
</gene>
<dbReference type="Proteomes" id="UP000282759">
    <property type="component" value="Unassembled WGS sequence"/>
</dbReference>
<accession>A0A3S2Y0N0</accession>
<comment type="caution">
    <text evidence="2">The sequence shown here is derived from an EMBL/GenBank/DDBJ whole genome shotgun (WGS) entry which is preliminary data.</text>
</comment>
<feature type="signal peptide" evidence="1">
    <location>
        <begin position="1"/>
        <end position="20"/>
    </location>
</feature>